<keyword evidence="2 9" id="KW-0812">Transmembrane</keyword>
<dbReference type="SUPFAM" id="SSF81321">
    <property type="entry name" value="Family A G protein-coupled receptor-like"/>
    <property type="match status" value="1"/>
</dbReference>
<evidence type="ECO:0000256" key="9">
    <source>
        <dbReference type="SAM" id="Phobius"/>
    </source>
</evidence>
<dbReference type="PANTHER" id="PTHR24238">
    <property type="entry name" value="G-PROTEIN COUPLED RECEPTOR"/>
    <property type="match status" value="1"/>
</dbReference>
<keyword evidence="5 9" id="KW-0472">Membrane</keyword>
<feature type="transmembrane region" description="Helical" evidence="9">
    <location>
        <begin position="107"/>
        <end position="129"/>
    </location>
</feature>
<keyword evidence="12" id="KW-1185">Reference proteome</keyword>
<dbReference type="GO" id="GO:0016020">
    <property type="term" value="C:membrane"/>
    <property type="evidence" value="ECO:0007669"/>
    <property type="project" value="UniProtKB-SubCell"/>
</dbReference>
<evidence type="ECO:0000256" key="2">
    <source>
        <dbReference type="ARBA" id="ARBA00022692"/>
    </source>
</evidence>
<name>A0A8W8NKY8_MAGGI</name>
<feature type="transmembrane region" description="Helical" evidence="9">
    <location>
        <begin position="307"/>
        <end position="332"/>
    </location>
</feature>
<feature type="transmembrane region" description="Helical" evidence="9">
    <location>
        <begin position="141"/>
        <end position="160"/>
    </location>
</feature>
<feature type="transmembrane region" description="Helical" evidence="9">
    <location>
        <begin position="201"/>
        <end position="224"/>
    </location>
</feature>
<dbReference type="PROSITE" id="PS50262">
    <property type="entry name" value="G_PROTEIN_RECEP_F1_2"/>
    <property type="match status" value="1"/>
</dbReference>
<dbReference type="GO" id="GO:0004930">
    <property type="term" value="F:G protein-coupled receptor activity"/>
    <property type="evidence" value="ECO:0007669"/>
    <property type="project" value="UniProtKB-KW"/>
</dbReference>
<proteinExistence type="predicted"/>
<comment type="subcellular location">
    <subcellularLocation>
        <location evidence="1">Membrane</location>
        <topology evidence="1">Multi-pass membrane protein</topology>
    </subcellularLocation>
</comment>
<keyword evidence="6" id="KW-0675">Receptor</keyword>
<dbReference type="EnsemblMetazoa" id="G7692.2">
    <property type="protein sequence ID" value="G7692.2:cds"/>
    <property type="gene ID" value="G7692"/>
</dbReference>
<feature type="domain" description="G-protein coupled receptors family 1 profile" evidence="10">
    <location>
        <begin position="46"/>
        <end position="363"/>
    </location>
</feature>
<dbReference type="AlphaFoldDB" id="A0A8W8NKY8"/>
<evidence type="ECO:0000256" key="4">
    <source>
        <dbReference type="ARBA" id="ARBA00023040"/>
    </source>
</evidence>
<keyword evidence="3 9" id="KW-1133">Transmembrane helix</keyword>
<evidence type="ECO:0000313" key="11">
    <source>
        <dbReference type="EnsemblMetazoa" id="G7692.2:cds"/>
    </source>
</evidence>
<accession>A0A8W8NKY8</accession>
<feature type="transmembrane region" description="Helical" evidence="9">
    <location>
        <begin position="344"/>
        <end position="366"/>
    </location>
</feature>
<dbReference type="PRINTS" id="PR00237">
    <property type="entry name" value="GPCRRHODOPSN"/>
</dbReference>
<dbReference type="EnsemblMetazoa" id="G7692.1">
    <property type="protein sequence ID" value="G7692.1:cds"/>
    <property type="gene ID" value="G7692"/>
</dbReference>
<reference evidence="11" key="1">
    <citation type="submission" date="2022-08" db="UniProtKB">
        <authorList>
            <consortium name="EnsemblMetazoa"/>
        </authorList>
    </citation>
    <scope>IDENTIFICATION</scope>
    <source>
        <strain evidence="11">05x7-T-G4-1.051#20</strain>
    </source>
</reference>
<dbReference type="Pfam" id="PF00001">
    <property type="entry name" value="7tm_1"/>
    <property type="match status" value="1"/>
</dbReference>
<evidence type="ECO:0000256" key="1">
    <source>
        <dbReference type="ARBA" id="ARBA00004141"/>
    </source>
</evidence>
<feature type="compositionally biased region" description="Low complexity" evidence="8">
    <location>
        <begin position="273"/>
        <end position="290"/>
    </location>
</feature>
<keyword evidence="7" id="KW-0807">Transducer</keyword>
<dbReference type="InterPro" id="IPR017452">
    <property type="entry name" value="GPCR_Rhodpsn_7TM"/>
</dbReference>
<dbReference type="Gene3D" id="1.20.1070.10">
    <property type="entry name" value="Rhodopsin 7-helix transmembrane proteins"/>
    <property type="match status" value="1"/>
</dbReference>
<sequence>TKQTRTHNNMASTSIEDKVRLSEEYSEQLLPNTVTHLIELAFGVFGNTIVLVMYSRYIADKSGTRYFIPILALVDLIGCLSNVTQFHLDNTMRFVYPSIHLCKTTSFLMIMSGGFSAHLILTIALQRYLMICRPFGQQLTLWYCRLAVGIIFLFSSGYAAPVLKFGGLYQTTEKLNTGNETRNISVSICHFDDGSHGSGVMVPYFGTLLLISFINIIVTSGLYIPVTKTIYRTLSPFNGPSYRASRVVDGDTRVTSRDTQSSSVEKIIMSEIPRQGSSSRPSCSSERSLPATPETSREQKARKKISVMFMVIIIVYVVSYLTSLVTQIHSFVTRIHVTGYRLNIYFFCLRFNLLNHIANPYIYWFYDTKFRKELRKFCCGTSRKYSMQARRGHYLVNNN</sequence>
<feature type="transmembrane region" description="Helical" evidence="9">
    <location>
        <begin position="34"/>
        <end position="54"/>
    </location>
</feature>
<keyword evidence="4" id="KW-0297">G-protein coupled receptor</keyword>
<evidence type="ECO:0000256" key="6">
    <source>
        <dbReference type="ARBA" id="ARBA00023170"/>
    </source>
</evidence>
<organism evidence="11 12">
    <name type="scientific">Magallana gigas</name>
    <name type="common">Pacific oyster</name>
    <name type="synonym">Crassostrea gigas</name>
    <dbReference type="NCBI Taxonomy" id="29159"/>
    <lineage>
        <taxon>Eukaryota</taxon>
        <taxon>Metazoa</taxon>
        <taxon>Spiralia</taxon>
        <taxon>Lophotrochozoa</taxon>
        <taxon>Mollusca</taxon>
        <taxon>Bivalvia</taxon>
        <taxon>Autobranchia</taxon>
        <taxon>Pteriomorphia</taxon>
        <taxon>Ostreida</taxon>
        <taxon>Ostreoidea</taxon>
        <taxon>Ostreidae</taxon>
        <taxon>Magallana</taxon>
    </lineage>
</organism>
<evidence type="ECO:0000256" key="5">
    <source>
        <dbReference type="ARBA" id="ARBA00023136"/>
    </source>
</evidence>
<evidence type="ECO:0000313" key="12">
    <source>
        <dbReference type="Proteomes" id="UP000005408"/>
    </source>
</evidence>
<evidence type="ECO:0000256" key="7">
    <source>
        <dbReference type="ARBA" id="ARBA00023224"/>
    </source>
</evidence>
<dbReference type="InterPro" id="IPR000276">
    <property type="entry name" value="GPCR_Rhodpsn"/>
</dbReference>
<dbReference type="Proteomes" id="UP000005408">
    <property type="component" value="Unassembled WGS sequence"/>
</dbReference>
<dbReference type="CDD" id="cd00637">
    <property type="entry name" value="7tm_classA_rhodopsin-like"/>
    <property type="match status" value="1"/>
</dbReference>
<feature type="region of interest" description="Disordered" evidence="8">
    <location>
        <begin position="273"/>
        <end position="297"/>
    </location>
</feature>
<protein>
    <recommendedName>
        <fullName evidence="10">G-protein coupled receptors family 1 profile domain-containing protein</fullName>
    </recommendedName>
</protein>
<evidence type="ECO:0000256" key="8">
    <source>
        <dbReference type="SAM" id="MobiDB-lite"/>
    </source>
</evidence>
<evidence type="ECO:0000256" key="3">
    <source>
        <dbReference type="ARBA" id="ARBA00022989"/>
    </source>
</evidence>
<evidence type="ECO:0000259" key="10">
    <source>
        <dbReference type="PROSITE" id="PS50262"/>
    </source>
</evidence>
<feature type="transmembrane region" description="Helical" evidence="9">
    <location>
        <begin position="66"/>
        <end position="87"/>
    </location>
</feature>